<evidence type="ECO:0000313" key="3">
    <source>
        <dbReference type="EMBL" id="MFC4854509.1"/>
    </source>
</evidence>
<proteinExistence type="predicted"/>
<dbReference type="InterPro" id="IPR000160">
    <property type="entry name" value="GGDEF_dom"/>
</dbReference>
<dbReference type="RefSeq" id="WP_378056445.1">
    <property type="nucleotide sequence ID" value="NZ_JBHSIS010000006.1"/>
</dbReference>
<accession>A0ABV9S0U3</accession>
<dbReference type="InterPro" id="IPR029787">
    <property type="entry name" value="Nucleotide_cyclase"/>
</dbReference>
<dbReference type="Gene3D" id="3.30.70.270">
    <property type="match status" value="1"/>
</dbReference>
<sequence length="420" mass="45288">MTATRPRWAILEAPRLVLPLCLGVGTLAVVLVVAFPGPVPTETDWARFLALLVVSCVQTELSLGTEKARRYLADRPHINMTSVWMFGGAVVLPAALAVTLAVLTYLHLWLRVWWPIQGRPAYRVVFSSATIVLSVLSVPPVLRLFGAADVLRDDWHGGRALLAIAVAILVYTTVNGGPVAVAVKLHHPERPWRKTFGTKAENALELATLSLGGVTATVLLTQPVLVALMPLPVIVLHRNVLMRQLEEKAAQDSKTGLLTAEEWQTRVAAELVRNAKSREPFGVLMIDLDRFKKVNDTYGHVAGDAVLRTVAATITGQLRAYDSVGRWGGEEFVVLLPQIPDQGACDVAERVRTAVGDLSVTVAVGDTTHVITNLSASVGVACFPDAATTVDGLVHRADEAMYFAKRAGRNTVVSSAERAT</sequence>
<dbReference type="PANTHER" id="PTHR45138:SF9">
    <property type="entry name" value="DIGUANYLATE CYCLASE DGCM-RELATED"/>
    <property type="match status" value="1"/>
</dbReference>
<dbReference type="SUPFAM" id="SSF55073">
    <property type="entry name" value="Nucleotide cyclase"/>
    <property type="match status" value="1"/>
</dbReference>
<dbReference type="Proteomes" id="UP001595859">
    <property type="component" value="Unassembled WGS sequence"/>
</dbReference>
<dbReference type="SMART" id="SM00267">
    <property type="entry name" value="GGDEF"/>
    <property type="match status" value="1"/>
</dbReference>
<organism evidence="3 4">
    <name type="scientific">Actinophytocola glycyrrhizae</name>
    <dbReference type="NCBI Taxonomy" id="2044873"/>
    <lineage>
        <taxon>Bacteria</taxon>
        <taxon>Bacillati</taxon>
        <taxon>Actinomycetota</taxon>
        <taxon>Actinomycetes</taxon>
        <taxon>Pseudonocardiales</taxon>
        <taxon>Pseudonocardiaceae</taxon>
    </lineage>
</organism>
<comment type="caution">
    <text evidence="3">The sequence shown here is derived from an EMBL/GenBank/DDBJ whole genome shotgun (WGS) entry which is preliminary data.</text>
</comment>
<feature type="transmembrane region" description="Helical" evidence="1">
    <location>
        <begin position="83"/>
        <end position="106"/>
    </location>
</feature>
<feature type="transmembrane region" description="Helical" evidence="1">
    <location>
        <begin position="126"/>
        <end position="148"/>
    </location>
</feature>
<dbReference type="PROSITE" id="PS50887">
    <property type="entry name" value="GGDEF"/>
    <property type="match status" value="1"/>
</dbReference>
<keyword evidence="4" id="KW-1185">Reference proteome</keyword>
<evidence type="ECO:0000256" key="1">
    <source>
        <dbReference type="SAM" id="Phobius"/>
    </source>
</evidence>
<dbReference type="Pfam" id="PF00990">
    <property type="entry name" value="GGDEF"/>
    <property type="match status" value="1"/>
</dbReference>
<dbReference type="InterPro" id="IPR043128">
    <property type="entry name" value="Rev_trsase/Diguanyl_cyclase"/>
</dbReference>
<feature type="domain" description="GGDEF" evidence="2">
    <location>
        <begin position="279"/>
        <end position="417"/>
    </location>
</feature>
<keyword evidence="1" id="KW-0472">Membrane</keyword>
<dbReference type="InterPro" id="IPR050469">
    <property type="entry name" value="Diguanylate_Cyclase"/>
</dbReference>
<keyword evidence="1" id="KW-0812">Transmembrane</keyword>
<gene>
    <name evidence="3" type="ORF">ACFPCV_13430</name>
</gene>
<evidence type="ECO:0000259" key="2">
    <source>
        <dbReference type="PROSITE" id="PS50887"/>
    </source>
</evidence>
<name>A0ABV9S0U3_9PSEU</name>
<dbReference type="PANTHER" id="PTHR45138">
    <property type="entry name" value="REGULATORY COMPONENTS OF SENSORY TRANSDUCTION SYSTEM"/>
    <property type="match status" value="1"/>
</dbReference>
<reference evidence="4" key="1">
    <citation type="journal article" date="2019" name="Int. J. Syst. Evol. Microbiol.">
        <title>The Global Catalogue of Microorganisms (GCM) 10K type strain sequencing project: providing services to taxonomists for standard genome sequencing and annotation.</title>
        <authorList>
            <consortium name="The Broad Institute Genomics Platform"/>
            <consortium name="The Broad Institute Genome Sequencing Center for Infectious Disease"/>
            <person name="Wu L."/>
            <person name="Ma J."/>
        </authorList>
    </citation>
    <scope>NUCLEOTIDE SEQUENCE [LARGE SCALE GENOMIC DNA]</scope>
    <source>
        <strain evidence="4">ZS-22-S1</strain>
    </source>
</reference>
<evidence type="ECO:0000313" key="4">
    <source>
        <dbReference type="Proteomes" id="UP001595859"/>
    </source>
</evidence>
<dbReference type="EMBL" id="JBHSIS010000006">
    <property type="protein sequence ID" value="MFC4854509.1"/>
    <property type="molecule type" value="Genomic_DNA"/>
</dbReference>
<feature type="transmembrane region" description="Helical" evidence="1">
    <location>
        <begin position="16"/>
        <end position="39"/>
    </location>
</feature>
<dbReference type="CDD" id="cd01949">
    <property type="entry name" value="GGDEF"/>
    <property type="match status" value="1"/>
</dbReference>
<dbReference type="NCBIfam" id="TIGR00254">
    <property type="entry name" value="GGDEF"/>
    <property type="match status" value="1"/>
</dbReference>
<keyword evidence="1" id="KW-1133">Transmembrane helix</keyword>
<feature type="transmembrane region" description="Helical" evidence="1">
    <location>
        <begin position="160"/>
        <end position="183"/>
    </location>
</feature>
<protein>
    <submittedName>
        <fullName evidence="3">GGDEF domain-containing protein</fullName>
    </submittedName>
</protein>
<feature type="transmembrane region" description="Helical" evidence="1">
    <location>
        <begin position="203"/>
        <end position="236"/>
    </location>
</feature>